<feature type="compositionally biased region" description="Acidic residues" evidence="2">
    <location>
        <begin position="247"/>
        <end position="263"/>
    </location>
</feature>
<protein>
    <submittedName>
        <fullName evidence="4">Coat protein</fullName>
    </submittedName>
</protein>
<keyword evidence="1" id="KW-0479">Metal-binding</keyword>
<dbReference type="InterPro" id="IPR001878">
    <property type="entry name" value="Znf_CCHC"/>
</dbReference>
<reference evidence="5" key="1">
    <citation type="submission" date="2024-07" db="EMBL/GenBank/DDBJ databases">
        <title>Two chromosome-level genome assemblies of Korean endemic species Abeliophyllum distichum and Forsythia ovata (Oleaceae).</title>
        <authorList>
            <person name="Jang H."/>
        </authorList>
    </citation>
    <scope>NUCLEOTIDE SEQUENCE [LARGE SCALE GENOMIC DNA]</scope>
</reference>
<gene>
    <name evidence="4" type="ORF">Adt_20346</name>
</gene>
<keyword evidence="1" id="KW-0862">Zinc</keyword>
<proteinExistence type="predicted"/>
<dbReference type="SMART" id="SM00343">
    <property type="entry name" value="ZnF_C2HC"/>
    <property type="match status" value="1"/>
</dbReference>
<dbReference type="PROSITE" id="PS50158">
    <property type="entry name" value="ZF_CCHC"/>
    <property type="match status" value="1"/>
</dbReference>
<dbReference type="Proteomes" id="UP001604336">
    <property type="component" value="Unassembled WGS sequence"/>
</dbReference>
<feature type="region of interest" description="Disordered" evidence="2">
    <location>
        <begin position="242"/>
        <end position="263"/>
    </location>
</feature>
<dbReference type="AlphaFoldDB" id="A0ABD1SWB3"/>
<dbReference type="SUPFAM" id="SSF57756">
    <property type="entry name" value="Retrovirus zinc finger-like domains"/>
    <property type="match status" value="1"/>
</dbReference>
<dbReference type="GO" id="GO:0008270">
    <property type="term" value="F:zinc ion binding"/>
    <property type="evidence" value="ECO:0007669"/>
    <property type="project" value="UniProtKB-KW"/>
</dbReference>
<feature type="domain" description="CCHC-type" evidence="3">
    <location>
        <begin position="193"/>
        <end position="208"/>
    </location>
</feature>
<dbReference type="Gene3D" id="4.10.60.10">
    <property type="entry name" value="Zinc finger, CCHC-type"/>
    <property type="match status" value="1"/>
</dbReference>
<keyword evidence="1" id="KW-0863">Zinc-finger</keyword>
<keyword evidence="5" id="KW-1185">Reference proteome</keyword>
<sequence>MNHLEKISICDMCYFENYCCEFSKYFYICHPTSWVALVEKFIRKLPKPFNYDVLELFDKAVKLQETSGDPRINAQTDASLGLAISITRDLLADKCKESYLVKSSKIAVAKNPRLCCDRYMDRIPGQYGSYPKKKQVRKYKKKSYRFKKYKEPYKKKYFRRKKFFKKSTNDRRKDKKGKTDKKKFCPQNKKNSRCWLCNETGHYTNECPARIGNEDRVKLLNTFEKQGFYPVEDSSDTESLYYLETSSESESESEETESTENEW</sequence>
<organism evidence="4 5">
    <name type="scientific">Abeliophyllum distichum</name>
    <dbReference type="NCBI Taxonomy" id="126358"/>
    <lineage>
        <taxon>Eukaryota</taxon>
        <taxon>Viridiplantae</taxon>
        <taxon>Streptophyta</taxon>
        <taxon>Embryophyta</taxon>
        <taxon>Tracheophyta</taxon>
        <taxon>Spermatophyta</taxon>
        <taxon>Magnoliopsida</taxon>
        <taxon>eudicotyledons</taxon>
        <taxon>Gunneridae</taxon>
        <taxon>Pentapetalae</taxon>
        <taxon>asterids</taxon>
        <taxon>lamiids</taxon>
        <taxon>Lamiales</taxon>
        <taxon>Oleaceae</taxon>
        <taxon>Forsythieae</taxon>
        <taxon>Abeliophyllum</taxon>
    </lineage>
</organism>
<comment type="caution">
    <text evidence="4">The sequence shown here is derived from an EMBL/GenBank/DDBJ whole genome shotgun (WGS) entry which is preliminary data.</text>
</comment>
<evidence type="ECO:0000259" key="3">
    <source>
        <dbReference type="PROSITE" id="PS50158"/>
    </source>
</evidence>
<dbReference type="EMBL" id="JBFOLK010000006">
    <property type="protein sequence ID" value="KAL2504725.1"/>
    <property type="molecule type" value="Genomic_DNA"/>
</dbReference>
<name>A0ABD1SWB3_9LAMI</name>
<evidence type="ECO:0000313" key="4">
    <source>
        <dbReference type="EMBL" id="KAL2504725.1"/>
    </source>
</evidence>
<evidence type="ECO:0000313" key="5">
    <source>
        <dbReference type="Proteomes" id="UP001604336"/>
    </source>
</evidence>
<evidence type="ECO:0000256" key="2">
    <source>
        <dbReference type="SAM" id="MobiDB-lite"/>
    </source>
</evidence>
<keyword evidence="4" id="KW-0946">Virion</keyword>
<evidence type="ECO:0000256" key="1">
    <source>
        <dbReference type="PROSITE-ProRule" id="PRU00047"/>
    </source>
</evidence>
<keyword evidence="4" id="KW-0167">Capsid protein</keyword>
<accession>A0ABD1SWB3</accession>
<dbReference type="Pfam" id="PF22909">
    <property type="entry name" value="Caulimovir_coat_dom"/>
    <property type="match status" value="1"/>
</dbReference>
<dbReference type="InterPro" id="IPR036875">
    <property type="entry name" value="Znf_CCHC_sf"/>
</dbReference>